<dbReference type="PANTHER" id="PTHR46746:SF9">
    <property type="entry name" value="CD209 ANTIGEN-LIKE PROTEIN C-LIKE"/>
    <property type="match status" value="1"/>
</dbReference>
<evidence type="ECO:0000256" key="3">
    <source>
        <dbReference type="SAM" id="Phobius"/>
    </source>
</evidence>
<keyword evidence="2" id="KW-1015">Disulfide bond</keyword>
<dbReference type="Gene3D" id="3.10.100.10">
    <property type="entry name" value="Mannose-Binding Protein A, subunit A"/>
    <property type="match status" value="1"/>
</dbReference>
<dbReference type="PROSITE" id="PS50041">
    <property type="entry name" value="C_TYPE_LECTIN_2"/>
    <property type="match status" value="1"/>
</dbReference>
<dbReference type="SMART" id="SM00034">
    <property type="entry name" value="CLECT"/>
    <property type="match status" value="1"/>
</dbReference>
<dbReference type="AlphaFoldDB" id="A0AAE1A9V1"/>
<feature type="transmembrane region" description="Helical" evidence="3">
    <location>
        <begin position="560"/>
        <end position="582"/>
    </location>
</feature>
<dbReference type="PANTHER" id="PTHR46746">
    <property type="entry name" value="KILLER CELL LECTIN-LIKE RECEPTOR SUBFAMILY F MEMBER 2"/>
    <property type="match status" value="1"/>
</dbReference>
<evidence type="ECO:0000256" key="2">
    <source>
        <dbReference type="ARBA" id="ARBA00023157"/>
    </source>
</evidence>
<evidence type="ECO:0000313" key="6">
    <source>
        <dbReference type="Proteomes" id="UP001283361"/>
    </source>
</evidence>
<keyword evidence="3" id="KW-0812">Transmembrane</keyword>
<dbReference type="InterPro" id="IPR001304">
    <property type="entry name" value="C-type_lectin-like"/>
</dbReference>
<accession>A0AAE1A9V1</accession>
<protein>
    <recommendedName>
        <fullName evidence="4">C-type lectin domain-containing protein</fullName>
    </recommendedName>
</protein>
<keyword evidence="3" id="KW-0472">Membrane</keyword>
<name>A0AAE1A9V1_9GAST</name>
<dbReference type="Proteomes" id="UP001283361">
    <property type="component" value="Unassembled WGS sequence"/>
</dbReference>
<dbReference type="Pfam" id="PF00059">
    <property type="entry name" value="Lectin_C"/>
    <property type="match status" value="1"/>
</dbReference>
<gene>
    <name evidence="5" type="ORF">RRG08_010779</name>
</gene>
<dbReference type="EMBL" id="JAWDGP010002374">
    <property type="protein sequence ID" value="KAK3783652.1"/>
    <property type="molecule type" value="Genomic_DNA"/>
</dbReference>
<feature type="domain" description="C-type lectin" evidence="4">
    <location>
        <begin position="39"/>
        <end position="149"/>
    </location>
</feature>
<dbReference type="GO" id="GO:0030246">
    <property type="term" value="F:carbohydrate binding"/>
    <property type="evidence" value="ECO:0007669"/>
    <property type="project" value="UniProtKB-KW"/>
</dbReference>
<evidence type="ECO:0000259" key="4">
    <source>
        <dbReference type="PROSITE" id="PS50041"/>
    </source>
</evidence>
<keyword evidence="6" id="KW-1185">Reference proteome</keyword>
<dbReference type="InterPro" id="IPR016186">
    <property type="entry name" value="C-type_lectin-like/link_sf"/>
</dbReference>
<reference evidence="5" key="1">
    <citation type="journal article" date="2023" name="G3 (Bethesda)">
        <title>A reference genome for the long-term kleptoplast-retaining sea slug Elysia crispata morphotype clarki.</title>
        <authorList>
            <person name="Eastman K.E."/>
            <person name="Pendleton A.L."/>
            <person name="Shaikh M.A."/>
            <person name="Suttiyut T."/>
            <person name="Ogas R."/>
            <person name="Tomko P."/>
            <person name="Gavelis G."/>
            <person name="Widhalm J.R."/>
            <person name="Wisecaver J.H."/>
        </authorList>
    </citation>
    <scope>NUCLEOTIDE SEQUENCE</scope>
    <source>
        <strain evidence="5">ECLA1</strain>
    </source>
</reference>
<proteinExistence type="predicted"/>
<keyword evidence="3" id="KW-1133">Transmembrane helix</keyword>
<keyword evidence="1" id="KW-0430">Lectin</keyword>
<dbReference type="SUPFAM" id="SSF56436">
    <property type="entry name" value="C-type lectin-like"/>
    <property type="match status" value="1"/>
</dbReference>
<evidence type="ECO:0000313" key="5">
    <source>
        <dbReference type="EMBL" id="KAK3783652.1"/>
    </source>
</evidence>
<sequence>MPERKHHFVGDVTRSSGTACKEQEYLLDYQCPQAGWEWLKGTCVYFSIPSERKSWTDARAACRAKHRQADLVILPNDDLRQELFTFASSPKTMEHWIGLRSTSSSGIHSWINGSVQVTSNTSLQAGCQWLSKSGFHVADCMDVKGFICQRERDLSPYRHNEDAELELTEGKNVPFGQLQSVFCDGYHRMDRDLCLYWIYGNETFTGIYSLANCGESGPESKLVHYSSLEYRYIKENPAGPCIRKTYTYIEFFSESMDIFDGIMLSCCKKEYNDTWKGYQPRECSLPVTMHIDRSRFLKPDMRIKWTDPFVGYPGSFGCHGPTHRDLLISLGWLDKAKVIQWVYLHHPHRDGESFGMMPRGMVVDTVHFFEELRYSFITFDVHYTWYYDKGFFVCWLGNFSGLVNTTISLSDPKAVFSQIINMHYAPRKPVLELISQDDLVVNAKCRTIIGSYETSKTLWGIYLSTTYLDLFTINYNMEMDLRRSSDFRVKQIDVWNHTTDGPIIESYVALHLPSYFRNGTLFCYSALLPDMRLLKRTPEPFDFWSYVTISYNPPGDGRRIALILVRLITFCFMMAPAALGIYRLSVTFCQKDEGESTNELLDTIL</sequence>
<comment type="caution">
    <text evidence="5">The sequence shown here is derived from an EMBL/GenBank/DDBJ whole genome shotgun (WGS) entry which is preliminary data.</text>
</comment>
<organism evidence="5 6">
    <name type="scientific">Elysia crispata</name>
    <name type="common">lettuce slug</name>
    <dbReference type="NCBI Taxonomy" id="231223"/>
    <lineage>
        <taxon>Eukaryota</taxon>
        <taxon>Metazoa</taxon>
        <taxon>Spiralia</taxon>
        <taxon>Lophotrochozoa</taxon>
        <taxon>Mollusca</taxon>
        <taxon>Gastropoda</taxon>
        <taxon>Heterobranchia</taxon>
        <taxon>Euthyneura</taxon>
        <taxon>Panpulmonata</taxon>
        <taxon>Sacoglossa</taxon>
        <taxon>Placobranchoidea</taxon>
        <taxon>Plakobranchidae</taxon>
        <taxon>Elysia</taxon>
    </lineage>
</organism>
<dbReference type="InterPro" id="IPR016187">
    <property type="entry name" value="CTDL_fold"/>
</dbReference>
<evidence type="ECO:0000256" key="1">
    <source>
        <dbReference type="ARBA" id="ARBA00022734"/>
    </source>
</evidence>
<dbReference type="InterPro" id="IPR051379">
    <property type="entry name" value="C-type_Lectin_Receptor_IMM"/>
</dbReference>